<feature type="compositionally biased region" description="Polar residues" evidence="1">
    <location>
        <begin position="168"/>
        <end position="183"/>
    </location>
</feature>
<keyword evidence="4" id="KW-1185">Reference proteome</keyword>
<organism evidence="3 4">
    <name type="scientific">Ostreobium quekettii</name>
    <dbReference type="NCBI Taxonomy" id="121088"/>
    <lineage>
        <taxon>Eukaryota</taxon>
        <taxon>Viridiplantae</taxon>
        <taxon>Chlorophyta</taxon>
        <taxon>core chlorophytes</taxon>
        <taxon>Ulvophyceae</taxon>
        <taxon>TCBD clade</taxon>
        <taxon>Bryopsidales</taxon>
        <taxon>Ostreobineae</taxon>
        <taxon>Ostreobiaceae</taxon>
        <taxon>Ostreobium</taxon>
    </lineage>
</organism>
<dbReference type="Pfam" id="PF00932">
    <property type="entry name" value="LTD"/>
    <property type="match status" value="1"/>
</dbReference>
<sequence length="183" mass="20232">MATRRIQERHGSCMSASAQRLQGIQLQRNRGYGRLHCLVQIREAEFCVVINEVVNKPEDIGDTKGVDFLELKNDCEQSIDMTGWVISDEDGKEFVMGAEGCEGKHVIDANGYFVFFRESDCSFTFGFTKNDKATLKDGTGLVMDETEWSEGDADKGFSWSRIPDGSGPFQTSLPTAGVQNVAA</sequence>
<proteinExistence type="predicted"/>
<accession>A0A8S1J701</accession>
<comment type="caution">
    <text evidence="3">The sequence shown here is derived from an EMBL/GenBank/DDBJ whole genome shotgun (WGS) entry which is preliminary data.</text>
</comment>
<evidence type="ECO:0000256" key="1">
    <source>
        <dbReference type="SAM" id="MobiDB-lite"/>
    </source>
</evidence>
<dbReference type="PROSITE" id="PS51841">
    <property type="entry name" value="LTD"/>
    <property type="match status" value="1"/>
</dbReference>
<gene>
    <name evidence="3" type="ORF">OSTQU699_LOCUS8390</name>
</gene>
<dbReference type="OrthoDB" id="571058at2759"/>
<feature type="region of interest" description="Disordered" evidence="1">
    <location>
        <begin position="154"/>
        <end position="183"/>
    </location>
</feature>
<feature type="domain" description="LTD" evidence="2">
    <location>
        <begin position="42"/>
        <end position="161"/>
    </location>
</feature>
<reference evidence="3" key="1">
    <citation type="submission" date="2020-12" db="EMBL/GenBank/DDBJ databases">
        <authorList>
            <person name="Iha C."/>
        </authorList>
    </citation>
    <scope>NUCLEOTIDE SEQUENCE</scope>
</reference>
<dbReference type="SUPFAM" id="SSF74853">
    <property type="entry name" value="Lamin A/C globular tail domain"/>
    <property type="match status" value="1"/>
</dbReference>
<evidence type="ECO:0000313" key="4">
    <source>
        <dbReference type="Proteomes" id="UP000708148"/>
    </source>
</evidence>
<evidence type="ECO:0000313" key="3">
    <source>
        <dbReference type="EMBL" id="CAD7703033.1"/>
    </source>
</evidence>
<dbReference type="AlphaFoldDB" id="A0A8S1J701"/>
<protein>
    <recommendedName>
        <fullName evidence="2">LTD domain-containing protein</fullName>
    </recommendedName>
</protein>
<evidence type="ECO:0000259" key="2">
    <source>
        <dbReference type="PROSITE" id="PS51841"/>
    </source>
</evidence>
<dbReference type="InterPro" id="IPR036415">
    <property type="entry name" value="Lamin_tail_dom_sf"/>
</dbReference>
<dbReference type="InterPro" id="IPR001322">
    <property type="entry name" value="Lamin_tail_dom"/>
</dbReference>
<name>A0A8S1J701_9CHLO</name>
<dbReference type="EMBL" id="CAJHUC010002040">
    <property type="protein sequence ID" value="CAD7703033.1"/>
    <property type="molecule type" value="Genomic_DNA"/>
</dbReference>
<dbReference type="Proteomes" id="UP000708148">
    <property type="component" value="Unassembled WGS sequence"/>
</dbReference>